<dbReference type="EMBL" id="JBHRTK010000006">
    <property type="protein sequence ID" value="MFC3205649.1"/>
    <property type="molecule type" value="Genomic_DNA"/>
</dbReference>
<dbReference type="RefSeq" id="WP_378219311.1">
    <property type="nucleotide sequence ID" value="NZ_JBHRTK010000006.1"/>
</dbReference>
<gene>
    <name evidence="1" type="ORF">ACFOHJ_05450</name>
</gene>
<sequence length="97" mass="10367">MLRTALISLDHFAAQGSLLDCLADVREKGIARVSPTHVVKLGHGQVASCVNKDALENGLRDHVARLLRVFGAAPASSIPRTCGSVRGDADIQNRRQP</sequence>
<protein>
    <submittedName>
        <fullName evidence="1">Uncharacterized protein</fullName>
    </submittedName>
</protein>
<name>A0ABV7K951_9HYPH</name>
<keyword evidence="2" id="KW-1185">Reference proteome</keyword>
<evidence type="ECO:0000313" key="2">
    <source>
        <dbReference type="Proteomes" id="UP001595583"/>
    </source>
</evidence>
<accession>A0ABV7K951</accession>
<organism evidence="1 2">
    <name type="scientific">Aquamicrobium soli</name>
    <dbReference type="NCBI Taxonomy" id="1811518"/>
    <lineage>
        <taxon>Bacteria</taxon>
        <taxon>Pseudomonadati</taxon>
        <taxon>Pseudomonadota</taxon>
        <taxon>Alphaproteobacteria</taxon>
        <taxon>Hyphomicrobiales</taxon>
        <taxon>Phyllobacteriaceae</taxon>
        <taxon>Aquamicrobium</taxon>
    </lineage>
</organism>
<reference evidence="2" key="1">
    <citation type="journal article" date="2019" name="Int. J. Syst. Evol. Microbiol.">
        <title>The Global Catalogue of Microorganisms (GCM) 10K type strain sequencing project: providing services to taxonomists for standard genome sequencing and annotation.</title>
        <authorList>
            <consortium name="The Broad Institute Genomics Platform"/>
            <consortium name="The Broad Institute Genome Sequencing Center for Infectious Disease"/>
            <person name="Wu L."/>
            <person name="Ma J."/>
        </authorList>
    </citation>
    <scope>NUCLEOTIDE SEQUENCE [LARGE SCALE GENOMIC DNA]</scope>
    <source>
        <strain evidence="2">KCTC 52165</strain>
    </source>
</reference>
<comment type="caution">
    <text evidence="1">The sequence shown here is derived from an EMBL/GenBank/DDBJ whole genome shotgun (WGS) entry which is preliminary data.</text>
</comment>
<dbReference type="Proteomes" id="UP001595583">
    <property type="component" value="Unassembled WGS sequence"/>
</dbReference>
<proteinExistence type="predicted"/>
<evidence type="ECO:0000313" key="1">
    <source>
        <dbReference type="EMBL" id="MFC3205649.1"/>
    </source>
</evidence>